<dbReference type="Pfam" id="PF12999">
    <property type="entry name" value="PRKCSH-like"/>
    <property type="match status" value="2"/>
</dbReference>
<evidence type="ECO:0000256" key="6">
    <source>
        <dbReference type="SAM" id="MobiDB-lite"/>
    </source>
</evidence>
<keyword evidence="3" id="KW-0256">Endoplasmic reticulum</keyword>
<accession>A0AA39GJC9</accession>
<dbReference type="InterPro" id="IPR028146">
    <property type="entry name" value="PRKCSH_N"/>
</dbReference>
<evidence type="ECO:0000256" key="2">
    <source>
        <dbReference type="ARBA" id="ARBA00022729"/>
    </source>
</evidence>
<protein>
    <recommendedName>
        <fullName evidence="1">Glucosidase 2 subunit beta</fullName>
    </recommendedName>
</protein>
<reference evidence="9" key="1">
    <citation type="submission" date="2022-10" db="EMBL/GenBank/DDBJ databases">
        <title>Determination and structural analysis of whole genome sequence of Sarocladium strictum F4-1.</title>
        <authorList>
            <person name="Hu L."/>
            <person name="Jiang Y."/>
        </authorList>
    </citation>
    <scope>NUCLEOTIDE SEQUENCE</scope>
    <source>
        <strain evidence="9">F4-1</strain>
    </source>
</reference>
<comment type="caution">
    <text evidence="9">The sequence shown here is derived from an EMBL/GenBank/DDBJ whole genome shotgun (WGS) entry which is preliminary data.</text>
</comment>
<name>A0AA39GJC9_SARSR</name>
<dbReference type="PANTHER" id="PTHR12630:SF1">
    <property type="entry name" value="GLUCOSIDASE 2 SUBUNIT BETA"/>
    <property type="match status" value="1"/>
</dbReference>
<gene>
    <name evidence="9" type="ORF">NLU13_3780</name>
</gene>
<dbReference type="GO" id="GO:0017177">
    <property type="term" value="C:glucosidase II complex"/>
    <property type="evidence" value="ECO:0007669"/>
    <property type="project" value="TreeGrafter"/>
</dbReference>
<evidence type="ECO:0000256" key="1">
    <source>
        <dbReference type="ARBA" id="ARBA00022387"/>
    </source>
</evidence>
<feature type="domain" description="MRH" evidence="8">
    <location>
        <begin position="435"/>
        <end position="549"/>
    </location>
</feature>
<keyword evidence="4" id="KW-1015">Disulfide bond</keyword>
<dbReference type="PANTHER" id="PTHR12630">
    <property type="entry name" value="N-LINKED OLIGOSACCHARIDE PROCESSING"/>
    <property type="match status" value="1"/>
</dbReference>
<evidence type="ECO:0000256" key="7">
    <source>
        <dbReference type="SAM" id="SignalP"/>
    </source>
</evidence>
<feature type="region of interest" description="Disordered" evidence="6">
    <location>
        <begin position="380"/>
        <end position="399"/>
    </location>
</feature>
<dbReference type="InterPro" id="IPR039794">
    <property type="entry name" value="Gtb1-like"/>
</dbReference>
<evidence type="ECO:0000313" key="10">
    <source>
        <dbReference type="Proteomes" id="UP001175261"/>
    </source>
</evidence>
<dbReference type="InterPro" id="IPR036607">
    <property type="entry name" value="PRKCSH"/>
</dbReference>
<dbReference type="Proteomes" id="UP001175261">
    <property type="component" value="Unassembled WGS sequence"/>
</dbReference>
<feature type="chain" id="PRO_5041379938" description="Glucosidase 2 subunit beta" evidence="7">
    <location>
        <begin position="20"/>
        <end position="562"/>
    </location>
</feature>
<dbReference type="InterPro" id="IPR009011">
    <property type="entry name" value="Man6P_isomerase_rcpt-bd_dom_sf"/>
</dbReference>
<evidence type="ECO:0000256" key="3">
    <source>
        <dbReference type="ARBA" id="ARBA00022824"/>
    </source>
</evidence>
<feature type="compositionally biased region" description="Polar residues" evidence="6">
    <location>
        <begin position="381"/>
        <end position="393"/>
    </location>
</feature>
<dbReference type="SUPFAM" id="SSF50911">
    <property type="entry name" value="Mannose 6-phosphate receptor domain"/>
    <property type="match status" value="1"/>
</dbReference>
<feature type="signal peptide" evidence="7">
    <location>
        <begin position="1"/>
        <end position="19"/>
    </location>
</feature>
<keyword evidence="2 7" id="KW-0732">Signal</keyword>
<dbReference type="GO" id="GO:0006491">
    <property type="term" value="P:N-glycan processing"/>
    <property type="evidence" value="ECO:0007669"/>
    <property type="project" value="TreeGrafter"/>
</dbReference>
<keyword evidence="5" id="KW-0175">Coiled coil</keyword>
<dbReference type="EMBL" id="JAPDFR010000003">
    <property type="protein sequence ID" value="KAK0387534.1"/>
    <property type="molecule type" value="Genomic_DNA"/>
</dbReference>
<dbReference type="InterPro" id="IPR044865">
    <property type="entry name" value="MRH_dom"/>
</dbReference>
<proteinExistence type="predicted"/>
<dbReference type="PROSITE" id="PS51914">
    <property type="entry name" value="MRH"/>
    <property type="match status" value="1"/>
</dbReference>
<keyword evidence="10" id="KW-1185">Reference proteome</keyword>
<evidence type="ECO:0000259" key="8">
    <source>
        <dbReference type="PROSITE" id="PS51914"/>
    </source>
</evidence>
<dbReference type="AlphaFoldDB" id="A0AA39GJC9"/>
<dbReference type="Pfam" id="PF13015">
    <property type="entry name" value="PRKCSH_1"/>
    <property type="match status" value="1"/>
</dbReference>
<feature type="coiled-coil region" evidence="5">
    <location>
        <begin position="187"/>
        <end position="281"/>
    </location>
</feature>
<evidence type="ECO:0000256" key="4">
    <source>
        <dbReference type="ARBA" id="ARBA00023157"/>
    </source>
</evidence>
<organism evidence="9 10">
    <name type="scientific">Sarocladium strictum</name>
    <name type="common">Black bundle disease fungus</name>
    <name type="synonym">Acremonium strictum</name>
    <dbReference type="NCBI Taxonomy" id="5046"/>
    <lineage>
        <taxon>Eukaryota</taxon>
        <taxon>Fungi</taxon>
        <taxon>Dikarya</taxon>
        <taxon>Ascomycota</taxon>
        <taxon>Pezizomycotina</taxon>
        <taxon>Sordariomycetes</taxon>
        <taxon>Hypocreomycetidae</taxon>
        <taxon>Hypocreales</taxon>
        <taxon>Sarocladiaceae</taxon>
        <taxon>Sarocladium</taxon>
    </lineage>
</organism>
<evidence type="ECO:0000256" key="5">
    <source>
        <dbReference type="SAM" id="Coils"/>
    </source>
</evidence>
<sequence length="562" mass="62388">MLQTTSLTLLSAIGHFTLAAAGSLPRGVGPEFASFYQDKDSFACITNAAIKLSLSQVNDNTCDCPDGSDEPGTAACASIDPLSPEQPIPGSIAGSTNARNALPGFWCENKGHIGMYVPFAYVNDGVCDYELCCDGSEEFRHVNGVKCENRCAQIGKEYRKLEDEKRSKLDRAGKKRQAMAQQAAELRAGVEARLTELVGEVARLEARRDDLQKAHAQAVLEDKGKVVKGEGQGGKLGVLVNLAKQRVNELRTTLANIVEQRDELRREADELREILRKLKEEYNPNFNDAGVKAAVKSFEEYAAREAADTSEDIPDSEVGEILQEDSETSGVNWKAFEELQQDDTEVLYNLEAYLPSFLRDIIRQQLASLRQWLVQNGILADNSQPGSESSSVKSAREALEAAEKEVKNKHYDLEKQQADLDKDYGPSDIFRALTGKCVSVDSGEYTYELCWLDKTSQKSKKGHGNTNMGNFERIERAMADDEDRLDGKSLGKGERIVLRYEDGQQCWNGPRRRTDVWLACAETEELWRVSESEKCVYKMEVGTPAACELEEAKPKPQGKDEL</sequence>
<dbReference type="Gene3D" id="2.70.130.10">
    <property type="entry name" value="Mannose-6-phosphate receptor binding domain"/>
    <property type="match status" value="1"/>
</dbReference>
<evidence type="ECO:0000313" key="9">
    <source>
        <dbReference type="EMBL" id="KAK0387534.1"/>
    </source>
</evidence>